<name>A0A833X7T8_JUGRE</name>
<dbReference type="PANTHER" id="PTHR33924">
    <property type="entry name" value="CATION-TRANSPORTING ATPASE"/>
    <property type="match status" value="1"/>
</dbReference>
<organism evidence="2 3">
    <name type="scientific">Juglans regia</name>
    <name type="common">English walnut</name>
    <dbReference type="NCBI Taxonomy" id="51240"/>
    <lineage>
        <taxon>Eukaryota</taxon>
        <taxon>Viridiplantae</taxon>
        <taxon>Streptophyta</taxon>
        <taxon>Embryophyta</taxon>
        <taxon>Tracheophyta</taxon>
        <taxon>Spermatophyta</taxon>
        <taxon>Magnoliopsida</taxon>
        <taxon>eudicotyledons</taxon>
        <taxon>Gunneridae</taxon>
        <taxon>Pentapetalae</taxon>
        <taxon>rosids</taxon>
        <taxon>fabids</taxon>
        <taxon>Fagales</taxon>
        <taxon>Juglandaceae</taxon>
        <taxon>Juglans</taxon>
    </lineage>
</organism>
<evidence type="ECO:0000256" key="1">
    <source>
        <dbReference type="SAM" id="MobiDB-lite"/>
    </source>
</evidence>
<gene>
    <name evidence="2" type="ORF">F2P56_032190</name>
</gene>
<comment type="caution">
    <text evidence="2">The sequence shown here is derived from an EMBL/GenBank/DDBJ whole genome shotgun (WGS) entry which is preliminary data.</text>
</comment>
<reference evidence="2" key="1">
    <citation type="submission" date="2015-10" db="EMBL/GenBank/DDBJ databases">
        <authorList>
            <person name="Martinez-Garcia P.J."/>
            <person name="Crepeau M.W."/>
            <person name="Puiu D."/>
            <person name="Gonzalez-Ibeas D."/>
            <person name="Whalen J."/>
            <person name="Stevens K."/>
            <person name="Paul R."/>
            <person name="Butterfield T."/>
            <person name="Britton M."/>
            <person name="Reagan R."/>
            <person name="Chakraborty S."/>
            <person name="Walawage S.L."/>
            <person name="Vasquez-Gross H.A."/>
            <person name="Cardeno C."/>
            <person name="Famula R."/>
            <person name="Pratt K."/>
            <person name="Kuruganti S."/>
            <person name="Aradhya M.K."/>
            <person name="Leslie C.A."/>
            <person name="Dandekar A.M."/>
            <person name="Salzberg S.L."/>
            <person name="Wegrzyn J.L."/>
            <person name="Langley C.H."/>
            <person name="Neale D.B."/>
        </authorList>
    </citation>
    <scope>NUCLEOTIDE SEQUENCE</scope>
    <source>
        <tissue evidence="2">Leaves</tissue>
    </source>
</reference>
<feature type="compositionally biased region" description="Basic and acidic residues" evidence="1">
    <location>
        <begin position="248"/>
        <end position="261"/>
    </location>
</feature>
<feature type="region of interest" description="Disordered" evidence="1">
    <location>
        <begin position="245"/>
        <end position="279"/>
    </location>
</feature>
<evidence type="ECO:0000313" key="3">
    <source>
        <dbReference type="Proteomes" id="UP000619265"/>
    </source>
</evidence>
<protein>
    <submittedName>
        <fullName evidence="2">Uncharacterized protein</fullName>
    </submittedName>
</protein>
<dbReference type="Gramene" id="Jr14_07580_p1">
    <property type="protein sequence ID" value="cds.Jr14_07580_p1"/>
    <property type="gene ID" value="Jr14_07580"/>
</dbReference>
<proteinExistence type="predicted"/>
<dbReference type="Proteomes" id="UP000619265">
    <property type="component" value="Unassembled WGS sequence"/>
</dbReference>
<sequence length="441" mass="50183">MNPKTQRIQVSKYTAVYSIPELLSPGFQAKDEVLEPNCVTSWGLGSHPDVEALLNIKERDPSDTREVHAIKKSSGASENGSCNAPLEQKDPMKVWQEMKKNGFLSLPASQPILKKHVRKCTNDMAKTEMLSRKMKVAKIEQIDRFPKVSAPSGLLDDLNPGIINRLRNRKQVYSIIQALVRSVELENTQSKQQMLFREEIKDCDLNECSNALPCGSQVSGWPMYPTRPIHMDSEKKVGVDDLSVASRKSQDHRNDKEEVKLRSSGTTVSENANSADETMLTENINSQEESEDNGVVSPFDPKEHLQLIYISSCFRIANLASQWLGLLCRDIRGRLAALRQSRMRVKDVLQIELPLLISEEFSPIKENEQFSAPESSMSIILHMHQARWTALFDQMDKVLHEEMNRLEIWLNQVEEVHLLHRQRVPHADWYSRNDISSSSKA</sequence>
<dbReference type="EMBL" id="LIHL02000014">
    <property type="protein sequence ID" value="KAF5446575.1"/>
    <property type="molecule type" value="Genomic_DNA"/>
</dbReference>
<feature type="compositionally biased region" description="Polar residues" evidence="1">
    <location>
        <begin position="263"/>
        <end position="279"/>
    </location>
</feature>
<evidence type="ECO:0000313" key="2">
    <source>
        <dbReference type="EMBL" id="KAF5446575.1"/>
    </source>
</evidence>
<reference evidence="2" key="2">
    <citation type="submission" date="2020-03" db="EMBL/GenBank/DDBJ databases">
        <title>Walnut 2.0.</title>
        <authorList>
            <person name="Marrano A."/>
            <person name="Britton M."/>
            <person name="Zimin A.V."/>
            <person name="Zaini P.A."/>
            <person name="Workman R."/>
            <person name="Puiu D."/>
            <person name="Bianco L."/>
            <person name="Allen B.J."/>
            <person name="Troggio M."/>
            <person name="Leslie C.A."/>
            <person name="Timp W."/>
            <person name="Dendekar A."/>
            <person name="Salzberg S.L."/>
            <person name="Neale D.B."/>
        </authorList>
    </citation>
    <scope>NUCLEOTIDE SEQUENCE</scope>
    <source>
        <tissue evidence="2">Leaves</tissue>
    </source>
</reference>
<dbReference type="PANTHER" id="PTHR33924:SF5">
    <property type="entry name" value="CATION-TRANSPORTING ATPASE"/>
    <property type="match status" value="1"/>
</dbReference>
<accession>A0A833X7T8</accession>
<dbReference type="AlphaFoldDB" id="A0A833X7T8"/>